<sequence>MNLLISVLLLIPLALGLDLSTYETPRINKDFSSICVPVKYSGGNAFVKLELEHYRLAKGDEDNVKIPTMIIHLTDLLDTKKIPLMSEYNKLSSEKKFELTNGEKFNIQDRDHFYNGFLSLNGDKTGLKFDVDESGYYCVYIAPPDSVKEVNYSVVSKNSYGYMMFSSYLQYKFGWLTGIILIATNWYLFQHLMKTTGSEYQNLNGLSVISKFLVFYIISPYTLILLGENVLGLVMNNVAKKGFFLSFLAFGYQVVEIAFQIYVQYSLLMFCMGYGVIYYHRQTKFFRQMPASRSKFATALLFIGVVLFFLIIVTSLFSGKTPSVLYGSVSEDQTGTPNVFDMALNAAAGLVFFVSYVSSVILGIKTIKVIKEYPPYDANVEDYIEKNDQLRKSFRRSLLVIFVLPIYASVVSTAFMIFTAGKSYSEDLKDVNPALIGYYMSDFMIENTSFLYYSVINNFVLGLVILVSLYFIWIKGNHGVAVSKEEETGDYTDFREPDQIIV</sequence>
<organism evidence="1 2">
    <name type="scientific">[Candida] jaroonii</name>
    <dbReference type="NCBI Taxonomy" id="467808"/>
    <lineage>
        <taxon>Eukaryota</taxon>
        <taxon>Fungi</taxon>
        <taxon>Dikarya</taxon>
        <taxon>Ascomycota</taxon>
        <taxon>Saccharomycotina</taxon>
        <taxon>Pichiomycetes</taxon>
        <taxon>Debaryomycetaceae</taxon>
        <taxon>Yamadazyma</taxon>
    </lineage>
</organism>
<name>A0ACA9Y895_9ASCO</name>
<proteinExistence type="predicted"/>
<gene>
    <name evidence="1" type="ORF">CLIB1444_05S00342</name>
</gene>
<dbReference type="EMBL" id="CALSDN010000005">
    <property type="protein sequence ID" value="CAH6720953.1"/>
    <property type="molecule type" value="Genomic_DNA"/>
</dbReference>
<dbReference type="Proteomes" id="UP001152531">
    <property type="component" value="Unassembled WGS sequence"/>
</dbReference>
<accession>A0ACA9Y895</accession>
<keyword evidence="2" id="KW-1185">Reference proteome</keyword>
<reference evidence="1" key="1">
    <citation type="submission" date="2022-06" db="EMBL/GenBank/DDBJ databases">
        <authorList>
            <person name="Legras J.-L."/>
            <person name="Devillers H."/>
            <person name="Grondin C."/>
        </authorList>
    </citation>
    <scope>NUCLEOTIDE SEQUENCE</scope>
    <source>
        <strain evidence="1">CLIB 1444</strain>
    </source>
</reference>
<protein>
    <submittedName>
        <fullName evidence="1">Uncharacterized protein</fullName>
    </submittedName>
</protein>
<evidence type="ECO:0000313" key="2">
    <source>
        <dbReference type="Proteomes" id="UP001152531"/>
    </source>
</evidence>
<comment type="caution">
    <text evidence="1">The sequence shown here is derived from an EMBL/GenBank/DDBJ whole genome shotgun (WGS) entry which is preliminary data.</text>
</comment>
<evidence type="ECO:0000313" key="1">
    <source>
        <dbReference type="EMBL" id="CAH6720953.1"/>
    </source>
</evidence>